<feature type="domain" description="Major facilitator superfamily (MFS) profile" evidence="8">
    <location>
        <begin position="17"/>
        <end position="411"/>
    </location>
</feature>
<dbReference type="AlphaFoldDB" id="A0A841JKN0"/>
<keyword evidence="6 7" id="KW-0472">Membrane</keyword>
<keyword evidence="3" id="KW-1003">Cell membrane</keyword>
<evidence type="ECO:0000256" key="5">
    <source>
        <dbReference type="ARBA" id="ARBA00022989"/>
    </source>
</evidence>
<sequence>MTNNVQKKNKSEHTFRAFRNRNYSLFFTGQSISQIGTWMQRTAVIWVIYSLTHSASMIGFAVFAQQFPAFLFSLFGGVIADRYPRYKILLVTQTASMIQAILLAVLILTNHYVIWEMLTLSAILGTINAFDVPARQPMVHEMVDDKADLANAISLNSAMVNLARLIGPALSGMVLQKFGAGVCFVVNAVSFIAVIISLLLMKFPEFKLPAVKKKVTSELAEGLKYLKQTPAISILILLMLCLSLLILPYDTMEPVFAKVIFKGNAATYGYISGCIGLGALIGSFLLASAKKGINLKMVLILSIATLGMGLILFSRTSYFALALPCAVILGLGSITPMSTSITIIQMEAAVHMRGRVMSFVAMAYFGMIPLGSLLIGTISQKLGAPLTMLCQGIAALIIAVCFSVFLRSDRQELKEKNHSII</sequence>
<dbReference type="SUPFAM" id="SSF103473">
    <property type="entry name" value="MFS general substrate transporter"/>
    <property type="match status" value="1"/>
</dbReference>
<dbReference type="GO" id="GO:0005886">
    <property type="term" value="C:plasma membrane"/>
    <property type="evidence" value="ECO:0007669"/>
    <property type="project" value="UniProtKB-SubCell"/>
</dbReference>
<dbReference type="GO" id="GO:0022857">
    <property type="term" value="F:transmembrane transporter activity"/>
    <property type="evidence" value="ECO:0007669"/>
    <property type="project" value="InterPro"/>
</dbReference>
<feature type="transmembrane region" description="Helical" evidence="7">
    <location>
        <begin position="267"/>
        <end position="286"/>
    </location>
</feature>
<dbReference type="InterPro" id="IPR010290">
    <property type="entry name" value="TM_effector"/>
</dbReference>
<evidence type="ECO:0000313" key="9">
    <source>
        <dbReference type="EMBL" id="MBB6131743.1"/>
    </source>
</evidence>
<feature type="transmembrane region" description="Helical" evidence="7">
    <location>
        <begin position="25"/>
        <end position="49"/>
    </location>
</feature>
<feature type="transmembrane region" description="Helical" evidence="7">
    <location>
        <begin position="356"/>
        <end position="378"/>
    </location>
</feature>
<dbReference type="PROSITE" id="PS50850">
    <property type="entry name" value="MFS"/>
    <property type="match status" value="1"/>
</dbReference>
<proteinExistence type="predicted"/>
<dbReference type="PANTHER" id="PTHR23513:SF11">
    <property type="entry name" value="STAPHYLOFERRIN A TRANSPORTER"/>
    <property type="match status" value="1"/>
</dbReference>
<feature type="transmembrane region" description="Helical" evidence="7">
    <location>
        <begin position="178"/>
        <end position="204"/>
    </location>
</feature>
<feature type="transmembrane region" description="Helical" evidence="7">
    <location>
        <begin position="225"/>
        <end position="247"/>
    </location>
</feature>
<name>A0A841JKN0_9SPHI</name>
<dbReference type="Proteomes" id="UP000548326">
    <property type="component" value="Unassembled WGS sequence"/>
</dbReference>
<dbReference type="Gene3D" id="1.20.1250.20">
    <property type="entry name" value="MFS general substrate transporter like domains"/>
    <property type="match status" value="1"/>
</dbReference>
<evidence type="ECO:0000256" key="4">
    <source>
        <dbReference type="ARBA" id="ARBA00022692"/>
    </source>
</evidence>
<dbReference type="Pfam" id="PF05977">
    <property type="entry name" value="MFS_3"/>
    <property type="match status" value="1"/>
</dbReference>
<dbReference type="PRINTS" id="PR01988">
    <property type="entry name" value="EXPORTERBACE"/>
</dbReference>
<evidence type="ECO:0000256" key="1">
    <source>
        <dbReference type="ARBA" id="ARBA00004651"/>
    </source>
</evidence>
<reference evidence="9 10" key="1">
    <citation type="submission" date="2020-08" db="EMBL/GenBank/DDBJ databases">
        <title>Genomic Encyclopedia of Type Strains, Phase IV (KMG-V): Genome sequencing to study the core and pangenomes of soil and plant-associated prokaryotes.</title>
        <authorList>
            <person name="Whitman W."/>
        </authorList>
    </citation>
    <scope>NUCLEOTIDE SEQUENCE [LARGE SCALE GENOMIC DNA]</scope>
    <source>
        <strain evidence="9 10">MP601</strain>
    </source>
</reference>
<evidence type="ECO:0000313" key="10">
    <source>
        <dbReference type="Proteomes" id="UP000548326"/>
    </source>
</evidence>
<feature type="transmembrane region" description="Helical" evidence="7">
    <location>
        <begin position="55"/>
        <end position="76"/>
    </location>
</feature>
<protein>
    <submittedName>
        <fullName evidence="9">MFS family permease</fullName>
    </submittedName>
</protein>
<feature type="transmembrane region" description="Helical" evidence="7">
    <location>
        <begin position="293"/>
        <end position="313"/>
    </location>
</feature>
<evidence type="ECO:0000259" key="8">
    <source>
        <dbReference type="PROSITE" id="PS50850"/>
    </source>
</evidence>
<gene>
    <name evidence="9" type="ORF">HDF22_005896</name>
</gene>
<accession>A0A841JKN0</accession>
<feature type="transmembrane region" description="Helical" evidence="7">
    <location>
        <begin position="319"/>
        <end position="344"/>
    </location>
</feature>
<evidence type="ECO:0000256" key="3">
    <source>
        <dbReference type="ARBA" id="ARBA00022475"/>
    </source>
</evidence>
<comment type="subcellular location">
    <subcellularLocation>
        <location evidence="1">Cell membrane</location>
        <topology evidence="1">Multi-pass membrane protein</topology>
    </subcellularLocation>
</comment>
<dbReference type="PANTHER" id="PTHR23513">
    <property type="entry name" value="INTEGRAL MEMBRANE EFFLUX PROTEIN-RELATED"/>
    <property type="match status" value="1"/>
</dbReference>
<feature type="transmembrane region" description="Helical" evidence="7">
    <location>
        <begin position="384"/>
        <end position="406"/>
    </location>
</feature>
<evidence type="ECO:0000256" key="6">
    <source>
        <dbReference type="ARBA" id="ARBA00023136"/>
    </source>
</evidence>
<evidence type="ECO:0000256" key="2">
    <source>
        <dbReference type="ARBA" id="ARBA00022448"/>
    </source>
</evidence>
<comment type="caution">
    <text evidence="9">The sequence shown here is derived from an EMBL/GenBank/DDBJ whole genome shotgun (WGS) entry which is preliminary data.</text>
</comment>
<organism evidence="9 10">
    <name type="scientific">Mucilaginibacter lappiensis</name>
    <dbReference type="NCBI Taxonomy" id="354630"/>
    <lineage>
        <taxon>Bacteria</taxon>
        <taxon>Pseudomonadati</taxon>
        <taxon>Bacteroidota</taxon>
        <taxon>Sphingobacteriia</taxon>
        <taxon>Sphingobacteriales</taxon>
        <taxon>Sphingobacteriaceae</taxon>
        <taxon>Mucilaginibacter</taxon>
    </lineage>
</organism>
<dbReference type="EMBL" id="JACHCA010000030">
    <property type="protein sequence ID" value="MBB6131743.1"/>
    <property type="molecule type" value="Genomic_DNA"/>
</dbReference>
<keyword evidence="5 7" id="KW-1133">Transmembrane helix</keyword>
<dbReference type="RefSeq" id="WP_183590153.1">
    <property type="nucleotide sequence ID" value="NZ_JACHCA010000030.1"/>
</dbReference>
<keyword evidence="2" id="KW-0813">Transport</keyword>
<dbReference type="CDD" id="cd06173">
    <property type="entry name" value="MFS_MefA_like"/>
    <property type="match status" value="1"/>
</dbReference>
<evidence type="ECO:0000256" key="7">
    <source>
        <dbReference type="SAM" id="Phobius"/>
    </source>
</evidence>
<keyword evidence="4 7" id="KW-0812">Transmembrane</keyword>
<dbReference type="InterPro" id="IPR022324">
    <property type="entry name" value="Bacilysin_exporter_BacE_put"/>
</dbReference>
<dbReference type="InterPro" id="IPR020846">
    <property type="entry name" value="MFS_dom"/>
</dbReference>
<dbReference type="InterPro" id="IPR036259">
    <property type="entry name" value="MFS_trans_sf"/>
</dbReference>